<proteinExistence type="predicted"/>
<name>A0A6C0U426_9GAMM</name>
<feature type="domain" description="DUF6537" evidence="4">
    <location>
        <begin position="958"/>
        <end position="1157"/>
    </location>
</feature>
<dbReference type="CDD" id="cd07034">
    <property type="entry name" value="TPP_PYR_PFOR_IOR-alpha_like"/>
    <property type="match status" value="1"/>
</dbReference>
<dbReference type="InterPro" id="IPR046667">
    <property type="entry name" value="DUF6537"/>
</dbReference>
<dbReference type="KEGG" id="kim:G3T16_17340"/>
<dbReference type="NCBIfam" id="NF009588">
    <property type="entry name" value="PRK13029.1"/>
    <property type="match status" value="1"/>
</dbReference>
<dbReference type="RefSeq" id="WP_163496322.1">
    <property type="nucleotide sequence ID" value="NZ_CP048711.1"/>
</dbReference>
<dbReference type="InterPro" id="IPR019752">
    <property type="entry name" value="Pyrv/ketoisovalerate_OxRed_cat"/>
</dbReference>
<dbReference type="PANTHER" id="PTHR48084">
    <property type="entry name" value="2-OXOGLUTARATE OXIDOREDUCTASE SUBUNIT KORB-RELATED"/>
    <property type="match status" value="1"/>
</dbReference>
<reference evidence="5 6" key="1">
    <citation type="submission" date="2020-02" db="EMBL/GenBank/DDBJ databases">
        <title>Genome sequencing for Kineobactrum sp. M2.</title>
        <authorList>
            <person name="Park S.-J."/>
        </authorList>
    </citation>
    <scope>NUCLEOTIDE SEQUENCE [LARGE SCALE GENOMIC DNA]</scope>
    <source>
        <strain evidence="5 6">M2</strain>
    </source>
</reference>
<sequence>MGASDLLPERESVSLDDKYIRDRGRVYMTGVQALVRLPMMQKQRDLAQGLNTAGFISGYRGSPLGGLDHTLWSAKMHLESDHIKFHPGINEDLAATAIWGSQQVSLNPANYDGVFALWYGKAPGVDRSMDAVRHANSAGTSEFGGVLLAVGDDHGATSSTLAGSSDTILAAAMVPVLYPSSVQEYLDFGLHGWAMSRFSGLWVALKCVSETVECAASVSVDSDRVKTNLPANFIPPPNGLHIRWPDSPLDQESRLINHKLPAAMEYARANNLDRVVIDAPDARLGIATCGKSYQDVRQAMGMLGIDDTAARLLGLRVYKIGMVWPLEPEGARNFAAGLDEILVIEEKRSLIEAQLKEALYNTPKEGRPYIVGKFDEQSQTGSSGGNRLLSAAGELTPLSVARVLINRLQRIHSEEIVAPYVAHLPFSGEDKRQVKGMLPRLPFYCSGCPHNISTKVPEGSRALGGIGCHAMATWMNRRTQTIVQMGGEGVPWIGEAPFTKTKHVFANLGDGTYFHSGLMAIRAAVAANVPITYKILFNDAVAMTGGQPVDGELTVPQVTRQLQAEGVKRIVVMTDDPKKYRGITDFASSTSIQHRNDLDRIQKELREYPQVSALIYDQTCATEKRRRRKRAIEPEPARQVVINDLVCEGCGDCSIKSNCLSVEPLETEFGRKRTINQDSCNKDFSCTTGFCPSFVTIVGARARKPAPIPTDEVSVKDIPLPRIPEVGEGFNIIVAGVGGSGVITLGALIGMASHMDGHGVSVMDTTGLAQKGGAATSHVRIAHNPEDIHATRVGAGAADLLLGGDILTSASDGILSSLARNRTRVLVNIAEVPTADFVNSPDWQFPVEGARKAILEALGDSSAQDDAFFIDVRNLVVPLMGDAIYTNPFMLGFAWQKGWIPLTLESLTRAIQLNRVAVEENLSSFLWGRRAAHDLPATIDLAQSQSAPSSASKISSSLDEIIAVRADYLTAYQNKAYADHYLNLVEHVRVAESNTTGTSTLTEAVARYYFKLLAYKDEYEVARLYTETSFLRDLNANFEPGYSLRFHLAPPTLFTPSPDKGDFVAKKTFGPWMLPLFRVLAKLRFLRGTAFDPFGKSKERRTERALIGEYERTMMDLIDGLNDQNLELITEIASVPEYIRGYGHVKDRHLITAREMKEKLLARLHQDIIVTEVQSAPRGARETIVSH</sequence>
<dbReference type="Pfam" id="PF20169">
    <property type="entry name" value="DUF6537"/>
    <property type="match status" value="1"/>
</dbReference>
<dbReference type="Pfam" id="PF02775">
    <property type="entry name" value="TPP_enzyme_C"/>
    <property type="match status" value="1"/>
</dbReference>
<dbReference type="GO" id="GO:0016625">
    <property type="term" value="F:oxidoreductase activity, acting on the aldehyde or oxo group of donors, iron-sulfur protein as acceptor"/>
    <property type="evidence" value="ECO:0007669"/>
    <property type="project" value="UniProtKB-ARBA"/>
</dbReference>
<evidence type="ECO:0000259" key="4">
    <source>
        <dbReference type="Pfam" id="PF20169"/>
    </source>
</evidence>
<dbReference type="Pfam" id="PF01558">
    <property type="entry name" value="POR"/>
    <property type="match status" value="1"/>
</dbReference>
<dbReference type="GO" id="GO:0045333">
    <property type="term" value="P:cellular respiration"/>
    <property type="evidence" value="ECO:0007669"/>
    <property type="project" value="UniProtKB-ARBA"/>
</dbReference>
<organism evidence="5 6">
    <name type="scientific">Kineobactrum salinum</name>
    <dbReference type="NCBI Taxonomy" id="2708301"/>
    <lineage>
        <taxon>Bacteria</taxon>
        <taxon>Pseudomonadati</taxon>
        <taxon>Pseudomonadota</taxon>
        <taxon>Gammaproteobacteria</taxon>
        <taxon>Cellvibrionales</taxon>
        <taxon>Halieaceae</taxon>
        <taxon>Kineobactrum</taxon>
    </lineage>
</organism>
<dbReference type="EMBL" id="CP048711">
    <property type="protein sequence ID" value="QIB66892.1"/>
    <property type="molecule type" value="Genomic_DNA"/>
</dbReference>
<evidence type="ECO:0000313" key="6">
    <source>
        <dbReference type="Proteomes" id="UP000477680"/>
    </source>
</evidence>
<keyword evidence="1" id="KW-0560">Oxidoreductase</keyword>
<evidence type="ECO:0000259" key="2">
    <source>
        <dbReference type="Pfam" id="PF01558"/>
    </source>
</evidence>
<dbReference type="SUPFAM" id="SSF52518">
    <property type="entry name" value="Thiamin diphosphate-binding fold (THDP-binding)"/>
    <property type="match status" value="2"/>
</dbReference>
<dbReference type="Proteomes" id="UP000477680">
    <property type="component" value="Chromosome"/>
</dbReference>
<dbReference type="InterPro" id="IPR002880">
    <property type="entry name" value="Pyrv_Fd/Flavodoxin_OxRdtase_N"/>
</dbReference>
<dbReference type="InterPro" id="IPR029061">
    <property type="entry name" value="THDP-binding"/>
</dbReference>
<feature type="domain" description="Thiamine pyrophosphate enzyme TPP-binding" evidence="3">
    <location>
        <begin position="465"/>
        <end position="549"/>
    </location>
</feature>
<dbReference type="AlphaFoldDB" id="A0A6C0U426"/>
<evidence type="ECO:0000259" key="3">
    <source>
        <dbReference type="Pfam" id="PF02775"/>
    </source>
</evidence>
<dbReference type="PANTHER" id="PTHR48084:SF3">
    <property type="entry name" value="SUBUNIT OF PYRUVATE:FLAVODOXIN OXIDOREDUCTASE"/>
    <property type="match status" value="1"/>
</dbReference>
<dbReference type="InterPro" id="IPR051457">
    <property type="entry name" value="2-oxoacid:Fd_oxidoreductase"/>
</dbReference>
<dbReference type="NCBIfam" id="NF009589">
    <property type="entry name" value="PRK13030.1"/>
    <property type="match status" value="1"/>
</dbReference>
<dbReference type="InterPro" id="IPR002869">
    <property type="entry name" value="Pyrv_flavodox_OxRed_cen"/>
</dbReference>
<dbReference type="CDD" id="cd02008">
    <property type="entry name" value="TPP_IOR_alpha"/>
    <property type="match status" value="1"/>
</dbReference>
<evidence type="ECO:0000256" key="1">
    <source>
        <dbReference type="ARBA" id="ARBA00023002"/>
    </source>
</evidence>
<dbReference type="Gene3D" id="3.40.920.10">
    <property type="entry name" value="Pyruvate-ferredoxin oxidoreductase, PFOR, domain III"/>
    <property type="match status" value="1"/>
</dbReference>
<dbReference type="Gene3D" id="3.40.50.970">
    <property type="match status" value="1"/>
</dbReference>
<dbReference type="SUPFAM" id="SSF53323">
    <property type="entry name" value="Pyruvate-ferredoxin oxidoreductase, PFOR, domain III"/>
    <property type="match status" value="1"/>
</dbReference>
<keyword evidence="5" id="KW-0670">Pyruvate</keyword>
<gene>
    <name evidence="5" type="ORF">G3T16_17340</name>
</gene>
<feature type="domain" description="Pyruvate/ketoisovalerate oxidoreductase catalytic" evidence="2">
    <location>
        <begin position="738"/>
        <end position="923"/>
    </location>
</feature>
<dbReference type="InterPro" id="IPR011766">
    <property type="entry name" value="TPP_enzyme_TPP-bd"/>
</dbReference>
<evidence type="ECO:0000313" key="5">
    <source>
        <dbReference type="EMBL" id="QIB66892.1"/>
    </source>
</evidence>
<protein>
    <submittedName>
        <fullName evidence="5">Indolepyruvate ferredoxin oxidoreductase family protein</fullName>
    </submittedName>
</protein>
<accession>A0A6C0U426</accession>
<dbReference type="GO" id="GO:0030976">
    <property type="term" value="F:thiamine pyrophosphate binding"/>
    <property type="evidence" value="ECO:0007669"/>
    <property type="project" value="InterPro"/>
</dbReference>
<keyword evidence="6" id="KW-1185">Reference proteome</keyword>
<dbReference type="GO" id="GO:0044281">
    <property type="term" value="P:small molecule metabolic process"/>
    <property type="evidence" value="ECO:0007669"/>
    <property type="project" value="UniProtKB-ARBA"/>
</dbReference>